<evidence type="ECO:0000313" key="4">
    <source>
        <dbReference type="Proteomes" id="UP000277191"/>
    </source>
</evidence>
<feature type="domain" description="Fimbrial-type adhesion" evidence="2">
    <location>
        <begin position="192"/>
        <end position="335"/>
    </location>
</feature>
<dbReference type="InterPro" id="IPR000259">
    <property type="entry name" value="Adhesion_dom_fimbrial"/>
</dbReference>
<sequence length="335" mass="35096">MLRSRQSNVWNRAVRAVRAGDARTRDVPERPRTATLCAVVLLAATAWVPSVASAVVSLTAFGSGSVAVPSTTSHGAVLAREYITPQEFCGASTCEITGASLANKGNIIWGWTKGPDLETNVSGVSTRMLIDGTPLTETSQVTLRNVAEVQLFRDSRAAKNGSLNSGSFSQYFNVRYKSGLLGDSTIVYLSASVNFINGTCSVPDQTVTLPSVQHHVFTGVGSTAGTTDFQLHLNNCPAGYNRIGYQLSPLDGVVAGVSGTLKLRPSATATGIGIRINDGVSNEAMTFQQSRAVVGYNSSTGGSPSIPLRASYVQTGQTVRGGSVSAAAQVLLDYQ</sequence>
<evidence type="ECO:0000259" key="2">
    <source>
        <dbReference type="Pfam" id="PF00419"/>
    </source>
</evidence>
<reference evidence="3 4" key="1">
    <citation type="submission" date="2018-12" db="EMBL/GenBank/DDBJ databases">
        <title>Cadmium resistance mechanism in endophytic bacteria Burkholderia cenocepacia YG-3.</title>
        <authorList>
            <person name="Zhang X."/>
            <person name="Wang X."/>
            <person name="Zhu Y."/>
        </authorList>
    </citation>
    <scope>NUCLEOTIDE SEQUENCE [LARGE SCALE GENOMIC DNA]</scope>
    <source>
        <strain evidence="3 4">YG-3</strain>
    </source>
</reference>
<dbReference type="PANTHER" id="PTHR33420">
    <property type="entry name" value="FIMBRIAL SUBUNIT ELFA-RELATED"/>
    <property type="match status" value="1"/>
</dbReference>
<dbReference type="GO" id="GO:0043709">
    <property type="term" value="P:cell adhesion involved in single-species biofilm formation"/>
    <property type="evidence" value="ECO:0007669"/>
    <property type="project" value="TreeGrafter"/>
</dbReference>
<dbReference type="Pfam" id="PF00419">
    <property type="entry name" value="Fimbrial"/>
    <property type="match status" value="1"/>
</dbReference>
<dbReference type="InterPro" id="IPR036937">
    <property type="entry name" value="Adhesion_dom_fimbrial_sf"/>
</dbReference>
<protein>
    <submittedName>
        <fullName evidence="3">Type 1 fimbrial protein</fullName>
    </submittedName>
</protein>
<evidence type="ECO:0000256" key="1">
    <source>
        <dbReference type="ARBA" id="ARBA00022729"/>
    </source>
</evidence>
<proteinExistence type="predicted"/>
<dbReference type="AlphaFoldDB" id="A0A3S9NKC8"/>
<dbReference type="GO" id="GO:0009289">
    <property type="term" value="C:pilus"/>
    <property type="evidence" value="ECO:0007669"/>
    <property type="project" value="InterPro"/>
</dbReference>
<accession>A0A3S9NKC8</accession>
<dbReference type="EMBL" id="CP034547">
    <property type="protein sequence ID" value="AZQ56146.1"/>
    <property type="molecule type" value="Genomic_DNA"/>
</dbReference>
<dbReference type="RefSeq" id="WP_126369423.1">
    <property type="nucleotide sequence ID" value="NZ_CP034547.1"/>
</dbReference>
<gene>
    <name evidence="3" type="ORF">D5R55_35765</name>
</gene>
<dbReference type="Proteomes" id="UP000277191">
    <property type="component" value="Chromosome 3"/>
</dbReference>
<keyword evidence="1" id="KW-0732">Signal</keyword>
<name>A0A3S9NKC8_9BURK</name>
<evidence type="ECO:0000313" key="3">
    <source>
        <dbReference type="EMBL" id="AZQ56146.1"/>
    </source>
</evidence>
<dbReference type="SUPFAM" id="SSF49401">
    <property type="entry name" value="Bacterial adhesins"/>
    <property type="match status" value="1"/>
</dbReference>
<dbReference type="InterPro" id="IPR008966">
    <property type="entry name" value="Adhesion_dom_sf"/>
</dbReference>
<dbReference type="Gene3D" id="2.60.40.1090">
    <property type="entry name" value="Fimbrial-type adhesion domain"/>
    <property type="match status" value="1"/>
</dbReference>
<organism evidence="3 4">
    <name type="scientific">Burkholderia cenocepacia</name>
    <dbReference type="NCBI Taxonomy" id="95486"/>
    <lineage>
        <taxon>Bacteria</taxon>
        <taxon>Pseudomonadati</taxon>
        <taxon>Pseudomonadota</taxon>
        <taxon>Betaproteobacteria</taxon>
        <taxon>Burkholderiales</taxon>
        <taxon>Burkholderiaceae</taxon>
        <taxon>Burkholderia</taxon>
        <taxon>Burkholderia cepacia complex</taxon>
    </lineage>
</organism>
<dbReference type="PANTHER" id="PTHR33420:SF3">
    <property type="entry name" value="FIMBRIAL SUBUNIT ELFA"/>
    <property type="match status" value="1"/>
</dbReference>
<dbReference type="InterPro" id="IPR050263">
    <property type="entry name" value="Bact_Fimbrial_Adh_Pro"/>
</dbReference>